<keyword evidence="3 5" id="KW-0133">Cell shape</keyword>
<comment type="function">
    <text evidence="5">Involved in formation and maintenance of cell shape.</text>
</comment>
<feature type="coiled-coil region" evidence="6">
    <location>
        <begin position="65"/>
        <end position="109"/>
    </location>
</feature>
<protein>
    <recommendedName>
        <fullName evidence="2 5">Cell shape-determining protein MreC</fullName>
    </recommendedName>
    <alternativeName>
        <fullName evidence="4 5">Cell shape protein MreC</fullName>
    </alternativeName>
</protein>
<dbReference type="GO" id="GO:0008360">
    <property type="term" value="P:regulation of cell shape"/>
    <property type="evidence" value="ECO:0007669"/>
    <property type="project" value="UniProtKB-KW"/>
</dbReference>
<comment type="caution">
    <text evidence="9">The sequence shown here is derived from an EMBL/GenBank/DDBJ whole genome shotgun (WGS) entry which is preliminary data.</text>
</comment>
<gene>
    <name evidence="10" type="primary">mreC</name>
    <name evidence="10" type="ORF">E5982_00995</name>
    <name evidence="9" type="ORF">FHR31_000351</name>
</gene>
<dbReference type="InterPro" id="IPR007221">
    <property type="entry name" value="MreC"/>
</dbReference>
<dbReference type="PANTHER" id="PTHR34138">
    <property type="entry name" value="CELL SHAPE-DETERMINING PROTEIN MREC"/>
    <property type="match status" value="1"/>
</dbReference>
<dbReference type="NCBIfam" id="TIGR00219">
    <property type="entry name" value="mreC"/>
    <property type="match status" value="1"/>
</dbReference>
<feature type="compositionally biased region" description="Gly residues" evidence="7">
    <location>
        <begin position="284"/>
        <end position="295"/>
    </location>
</feature>
<feature type="region of interest" description="Disordered" evidence="7">
    <location>
        <begin position="275"/>
        <end position="295"/>
    </location>
</feature>
<evidence type="ECO:0000259" key="8">
    <source>
        <dbReference type="Pfam" id="PF04085"/>
    </source>
</evidence>
<dbReference type="EMBL" id="SSTM01000001">
    <property type="protein sequence ID" value="TJW12215.1"/>
    <property type="molecule type" value="Genomic_DNA"/>
</dbReference>
<evidence type="ECO:0000256" key="6">
    <source>
        <dbReference type="SAM" id="Coils"/>
    </source>
</evidence>
<dbReference type="EMBL" id="JACHYA010000001">
    <property type="protein sequence ID" value="MBB3170571.1"/>
    <property type="molecule type" value="Genomic_DNA"/>
</dbReference>
<dbReference type="InterPro" id="IPR042177">
    <property type="entry name" value="Cell/Rod_1"/>
</dbReference>
<proteinExistence type="inferred from homology"/>
<evidence type="ECO:0000256" key="1">
    <source>
        <dbReference type="ARBA" id="ARBA00009369"/>
    </source>
</evidence>
<dbReference type="InterPro" id="IPR042175">
    <property type="entry name" value="Cell/Rod_MreC_2"/>
</dbReference>
<dbReference type="Proteomes" id="UP000309454">
    <property type="component" value="Unassembled WGS sequence"/>
</dbReference>
<dbReference type="Pfam" id="PF04085">
    <property type="entry name" value="MreC"/>
    <property type="match status" value="1"/>
</dbReference>
<dbReference type="RefSeq" id="WP_123184594.1">
    <property type="nucleotide sequence ID" value="NZ_CANSOV010000001.1"/>
</dbReference>
<evidence type="ECO:0000256" key="4">
    <source>
        <dbReference type="ARBA" id="ARBA00032089"/>
    </source>
</evidence>
<evidence type="ECO:0000256" key="7">
    <source>
        <dbReference type="SAM" id="MobiDB-lite"/>
    </source>
</evidence>
<dbReference type="GeneID" id="93355901"/>
<evidence type="ECO:0000256" key="5">
    <source>
        <dbReference type="PIRNR" id="PIRNR038471"/>
    </source>
</evidence>
<dbReference type="PIRSF" id="PIRSF038471">
    <property type="entry name" value="MreC"/>
    <property type="match status" value="1"/>
</dbReference>
<dbReference type="PANTHER" id="PTHR34138:SF1">
    <property type="entry name" value="CELL SHAPE-DETERMINING PROTEIN MREC"/>
    <property type="match status" value="1"/>
</dbReference>
<dbReference type="GO" id="GO:0005886">
    <property type="term" value="C:plasma membrane"/>
    <property type="evidence" value="ECO:0007669"/>
    <property type="project" value="TreeGrafter"/>
</dbReference>
<keyword evidence="11" id="KW-1185">Reference proteome</keyword>
<evidence type="ECO:0000313" key="10">
    <source>
        <dbReference type="EMBL" id="TJW12215.1"/>
    </source>
</evidence>
<feature type="domain" description="Rod shape-determining protein MreC beta-barrel core" evidence="8">
    <location>
        <begin position="125"/>
        <end position="270"/>
    </location>
</feature>
<evidence type="ECO:0000313" key="9">
    <source>
        <dbReference type="EMBL" id="MBB3170571.1"/>
    </source>
</evidence>
<name>A0A3N0ACN6_9ACTN</name>
<dbReference type="InterPro" id="IPR055342">
    <property type="entry name" value="MreC_beta-barrel_core"/>
</dbReference>
<dbReference type="Gene3D" id="2.40.10.350">
    <property type="entry name" value="Rod shape-determining protein MreC, domain 2"/>
    <property type="match status" value="1"/>
</dbReference>
<organism evidence="9 12">
    <name type="scientific">Parvibacter caecicola</name>
    <dbReference type="NCBI Taxonomy" id="747645"/>
    <lineage>
        <taxon>Bacteria</taxon>
        <taxon>Bacillati</taxon>
        <taxon>Actinomycetota</taxon>
        <taxon>Coriobacteriia</taxon>
        <taxon>Coriobacteriales</taxon>
        <taxon>Coriobacteriaceae</taxon>
        <taxon>Parvibacter</taxon>
    </lineage>
</organism>
<reference evidence="9 12" key="2">
    <citation type="submission" date="2020-08" db="EMBL/GenBank/DDBJ databases">
        <title>Sequencing the genomes of 1000 actinobacteria strains.</title>
        <authorList>
            <person name="Klenk H.-P."/>
        </authorList>
    </citation>
    <scope>NUCLEOTIDE SEQUENCE [LARGE SCALE GENOMIC DNA]</scope>
    <source>
        <strain evidence="9 12">DSM 22242</strain>
    </source>
</reference>
<evidence type="ECO:0000256" key="3">
    <source>
        <dbReference type="ARBA" id="ARBA00022960"/>
    </source>
</evidence>
<dbReference type="Gene3D" id="2.40.10.340">
    <property type="entry name" value="Rod shape-determining protein MreC, domain 1"/>
    <property type="match status" value="1"/>
</dbReference>
<dbReference type="Proteomes" id="UP000530850">
    <property type="component" value="Unassembled WGS sequence"/>
</dbReference>
<keyword evidence="6" id="KW-0175">Coiled coil</keyword>
<accession>A0A3N0ACN6</accession>
<dbReference type="AlphaFoldDB" id="A0A3N0ACN6"/>
<evidence type="ECO:0000313" key="12">
    <source>
        <dbReference type="Proteomes" id="UP000530850"/>
    </source>
</evidence>
<evidence type="ECO:0000256" key="2">
    <source>
        <dbReference type="ARBA" id="ARBA00013855"/>
    </source>
</evidence>
<reference evidence="10 11" key="1">
    <citation type="submission" date="2019-04" db="EMBL/GenBank/DDBJ databases">
        <title>Microbes associate with the intestines of laboratory mice.</title>
        <authorList>
            <person name="Navarre W."/>
            <person name="Wong E."/>
            <person name="Huang K.C."/>
            <person name="Tropini C."/>
            <person name="Ng K."/>
            <person name="Yu B."/>
        </authorList>
    </citation>
    <scope>NUCLEOTIDE SEQUENCE [LARGE SCALE GENOMIC DNA]</scope>
    <source>
        <strain evidence="10 11">NM48_B13</strain>
    </source>
</reference>
<comment type="similarity">
    <text evidence="1 5">Belongs to the MreC family.</text>
</comment>
<dbReference type="OrthoDB" id="9808025at2"/>
<evidence type="ECO:0000313" key="11">
    <source>
        <dbReference type="Proteomes" id="UP000309454"/>
    </source>
</evidence>
<sequence length="295" mass="30407">MRERRPLRIGPILCALLVVVCVLAVVVYQREGATGPLHSVQATVAGIIAPLQGPGEAASGAVDDLGQAQADASASEETLSALKQQNAELRNLLAQAEEYRLKAQDLENLLNLKDIYEIEGMGAHVIGRSTDSWNQTITLDIGESSGVKPGLTVMGSYGVVGQVASVADRSCTVRLLTDPQSGVAALIQSNRAEGIVRGSLDGLLYLENVAADVTVEPGDVVLTSGLGGSYQRGLLIGSVVKVEGRAGDATRTIVVSPNDITHGYEDVIVVFEASGDTGGDEGSGDGASGDKGAEG</sequence>